<dbReference type="PANTHER" id="PTHR30472">
    <property type="entry name" value="FERRIC ENTEROBACTIN TRANSPORT SYSTEM PERMEASE PROTEIN"/>
    <property type="match status" value="1"/>
</dbReference>
<accession>A0A2Y9A1U2</accession>
<reference evidence="10" key="1">
    <citation type="submission" date="2016-10" db="EMBL/GenBank/DDBJ databases">
        <authorList>
            <person name="Varghese N."/>
            <person name="Submissions S."/>
        </authorList>
    </citation>
    <scope>NUCLEOTIDE SEQUENCE [LARGE SCALE GENOMIC DNA]</scope>
    <source>
        <strain evidence="10">DSM 22951</strain>
    </source>
</reference>
<comment type="subcellular location">
    <subcellularLocation>
        <location evidence="1">Cell membrane</location>
        <topology evidence="1">Multi-pass membrane protein</topology>
    </subcellularLocation>
</comment>
<dbReference type="CDD" id="cd06550">
    <property type="entry name" value="TM_ABC_iron-siderophores_like"/>
    <property type="match status" value="1"/>
</dbReference>
<evidence type="ECO:0000256" key="5">
    <source>
        <dbReference type="ARBA" id="ARBA00022692"/>
    </source>
</evidence>
<keyword evidence="5 8" id="KW-0812">Transmembrane</keyword>
<dbReference type="InterPro" id="IPR000522">
    <property type="entry name" value="ABC_transptr_permease_BtuC"/>
</dbReference>
<evidence type="ECO:0000313" key="9">
    <source>
        <dbReference type="EMBL" id="SSA36177.1"/>
    </source>
</evidence>
<feature type="transmembrane region" description="Helical" evidence="8">
    <location>
        <begin position="81"/>
        <end position="101"/>
    </location>
</feature>
<evidence type="ECO:0000256" key="3">
    <source>
        <dbReference type="ARBA" id="ARBA00022448"/>
    </source>
</evidence>
<evidence type="ECO:0000313" key="10">
    <source>
        <dbReference type="Proteomes" id="UP000250028"/>
    </source>
</evidence>
<dbReference type="Proteomes" id="UP000250028">
    <property type="component" value="Unassembled WGS sequence"/>
</dbReference>
<dbReference type="Gene3D" id="1.10.3470.10">
    <property type="entry name" value="ABC transporter involved in vitamin B12 uptake, BtuC"/>
    <property type="match status" value="1"/>
</dbReference>
<evidence type="ECO:0000256" key="7">
    <source>
        <dbReference type="ARBA" id="ARBA00023136"/>
    </source>
</evidence>
<dbReference type="GO" id="GO:0022857">
    <property type="term" value="F:transmembrane transporter activity"/>
    <property type="evidence" value="ECO:0007669"/>
    <property type="project" value="InterPro"/>
</dbReference>
<dbReference type="AlphaFoldDB" id="A0A2Y9A1U2"/>
<feature type="transmembrane region" description="Helical" evidence="8">
    <location>
        <begin position="258"/>
        <end position="285"/>
    </location>
</feature>
<organism evidence="9 10">
    <name type="scientific">Branchiibius hedensis</name>
    <dbReference type="NCBI Taxonomy" id="672460"/>
    <lineage>
        <taxon>Bacteria</taxon>
        <taxon>Bacillati</taxon>
        <taxon>Actinomycetota</taxon>
        <taxon>Actinomycetes</taxon>
        <taxon>Micrococcales</taxon>
        <taxon>Dermacoccaceae</taxon>
        <taxon>Branchiibius</taxon>
    </lineage>
</organism>
<feature type="transmembrane region" description="Helical" evidence="8">
    <location>
        <begin position="113"/>
        <end position="134"/>
    </location>
</feature>
<feature type="transmembrane region" description="Helical" evidence="8">
    <location>
        <begin position="28"/>
        <end position="49"/>
    </location>
</feature>
<proteinExistence type="inferred from homology"/>
<feature type="transmembrane region" description="Helical" evidence="8">
    <location>
        <begin position="297"/>
        <end position="319"/>
    </location>
</feature>
<evidence type="ECO:0000256" key="8">
    <source>
        <dbReference type="SAM" id="Phobius"/>
    </source>
</evidence>
<keyword evidence="3" id="KW-0813">Transport</keyword>
<feature type="transmembrane region" description="Helical" evidence="8">
    <location>
        <begin position="325"/>
        <end position="344"/>
    </location>
</feature>
<dbReference type="RefSeq" id="WP_245934179.1">
    <property type="nucleotide sequence ID" value="NZ_QGDN01000001.1"/>
</dbReference>
<gene>
    <name evidence="9" type="ORF">SAMN04489750_3560</name>
</gene>
<sequence>MSTLLSQEIRPESIEKVRSTRKRVARRTSIVLIAVVLLWFGLFAARVLLGDFTITIPDFFRIAFGGVQMPPATFILMESKLPAAVAGTLAGLAFGASGAAFQTMLRNPLASPDVLGVTLGSSAAAVFALVVLGWSGLSMSLAALVGGMVVAAAINLLAGRDSAATYRMILIGIGVSAGLSSFIQWMLQRTSIYQAQDAMVWLTGSLAVIPWDGVARLAITVAVLLPLLAAALNGLRLLELGDDTALALGLNAARLRLTVSVLVVILCAMATSVTGPIAFIGLLSGPIARRLCGGRPNILVAAFVGAATVVGADYIGTYLIPNTNLPVGVITGIAGAPVLIFLLLKSRATIKDG</sequence>
<feature type="transmembrane region" description="Helical" evidence="8">
    <location>
        <begin position="218"/>
        <end position="238"/>
    </location>
</feature>
<comment type="similarity">
    <text evidence="2">Belongs to the binding-protein-dependent transport system permease family. FecCD subfamily.</text>
</comment>
<dbReference type="SUPFAM" id="SSF81345">
    <property type="entry name" value="ABC transporter involved in vitamin B12 uptake, BtuC"/>
    <property type="match status" value="1"/>
</dbReference>
<keyword evidence="6 8" id="KW-1133">Transmembrane helix</keyword>
<dbReference type="Pfam" id="PF01032">
    <property type="entry name" value="FecCD"/>
    <property type="match status" value="1"/>
</dbReference>
<protein>
    <submittedName>
        <fullName evidence="9">Iron complex transport system permease protein</fullName>
    </submittedName>
</protein>
<dbReference type="InterPro" id="IPR037294">
    <property type="entry name" value="ABC_BtuC-like"/>
</dbReference>
<keyword evidence="10" id="KW-1185">Reference proteome</keyword>
<name>A0A2Y9A1U2_9MICO</name>
<feature type="transmembrane region" description="Helical" evidence="8">
    <location>
        <begin position="140"/>
        <end position="157"/>
    </location>
</feature>
<keyword evidence="7 8" id="KW-0472">Membrane</keyword>
<dbReference type="EMBL" id="UESZ01000001">
    <property type="protein sequence ID" value="SSA36177.1"/>
    <property type="molecule type" value="Genomic_DNA"/>
</dbReference>
<dbReference type="GO" id="GO:0005886">
    <property type="term" value="C:plasma membrane"/>
    <property type="evidence" value="ECO:0007669"/>
    <property type="project" value="UniProtKB-SubCell"/>
</dbReference>
<dbReference type="GO" id="GO:0033214">
    <property type="term" value="P:siderophore-iron import into cell"/>
    <property type="evidence" value="ECO:0007669"/>
    <property type="project" value="TreeGrafter"/>
</dbReference>
<feature type="transmembrane region" description="Helical" evidence="8">
    <location>
        <begin position="169"/>
        <end position="187"/>
    </location>
</feature>
<dbReference type="PANTHER" id="PTHR30472:SF24">
    <property type="entry name" value="FERRIC ENTEROBACTIN TRANSPORT SYSTEM PERMEASE PROTEIN FEPG"/>
    <property type="match status" value="1"/>
</dbReference>
<evidence type="ECO:0000256" key="1">
    <source>
        <dbReference type="ARBA" id="ARBA00004651"/>
    </source>
</evidence>
<evidence type="ECO:0000256" key="4">
    <source>
        <dbReference type="ARBA" id="ARBA00022475"/>
    </source>
</evidence>
<keyword evidence="4" id="KW-1003">Cell membrane</keyword>
<evidence type="ECO:0000256" key="2">
    <source>
        <dbReference type="ARBA" id="ARBA00007935"/>
    </source>
</evidence>
<evidence type="ECO:0000256" key="6">
    <source>
        <dbReference type="ARBA" id="ARBA00022989"/>
    </source>
</evidence>